<comment type="caution">
    <text evidence="1">The sequence shown here is derived from an EMBL/GenBank/DDBJ whole genome shotgun (WGS) entry which is preliminary data.</text>
</comment>
<sequence length="170" mass="18640">MSTERENFVGLSTALLGIGKALLAPSIDPIDLPSQFLAYIRPKLTEAQLNDLLSQYASLVADQQSPEQIARALLMDNGQPAATPAAKACRSIMKMWLLGVWYQPYDASSFKAGQQWVVSDLAYQQSWAWKVAQAHPMGYSQFHFGYWNETPPSLEAFTGVPAKGQQGASS</sequence>
<dbReference type="RefSeq" id="WP_060836967.1">
    <property type="nucleotide sequence ID" value="NZ_PIZE01000005.1"/>
</dbReference>
<organism evidence="1 2">
    <name type="scientific">Pseudomonas protegens</name>
    <dbReference type="NCBI Taxonomy" id="380021"/>
    <lineage>
        <taxon>Bacteria</taxon>
        <taxon>Pseudomonadati</taxon>
        <taxon>Pseudomonadota</taxon>
        <taxon>Gammaproteobacteria</taxon>
        <taxon>Pseudomonadales</taxon>
        <taxon>Pseudomonadaceae</taxon>
        <taxon>Pseudomonas</taxon>
    </lineage>
</organism>
<accession>A0A2T6GE97</accession>
<reference evidence="1 2" key="1">
    <citation type="submission" date="2018-03" db="EMBL/GenBank/DDBJ databases">
        <title>Draft genome sequence of the plant growth promoting rhizobacterium Pseudomonas protegens strain BNJ-SS-45 isolated from wheat (Triticum aestivum) rhizosphere.</title>
        <authorList>
            <person name="Bajpai A."/>
            <person name="Shende K."/>
            <person name="Meena N."/>
            <person name="Upadhyayula S.R."/>
            <person name="Suravajhala P."/>
            <person name="Medicherla K.M."/>
            <person name="Johri B.N."/>
        </authorList>
    </citation>
    <scope>NUCLEOTIDE SEQUENCE [LARGE SCALE GENOMIC DNA]</scope>
    <source>
        <strain evidence="1 2">BNJ-SS-45</strain>
    </source>
</reference>
<name>A0A2T6GE97_9PSED</name>
<dbReference type="AlphaFoldDB" id="A0A2T6GE97"/>
<evidence type="ECO:0000313" key="1">
    <source>
        <dbReference type="EMBL" id="PUA42485.1"/>
    </source>
</evidence>
<proteinExistence type="predicted"/>
<dbReference type="EMBL" id="PYJM01000006">
    <property type="protein sequence ID" value="PUA42485.1"/>
    <property type="molecule type" value="Genomic_DNA"/>
</dbReference>
<dbReference type="Proteomes" id="UP000244178">
    <property type="component" value="Unassembled WGS sequence"/>
</dbReference>
<protein>
    <submittedName>
        <fullName evidence="1">Sorbitol dehydrogenase</fullName>
    </submittedName>
</protein>
<evidence type="ECO:0000313" key="2">
    <source>
        <dbReference type="Proteomes" id="UP000244178"/>
    </source>
</evidence>
<gene>
    <name evidence="1" type="ORF">C5U62_24150</name>
</gene>